<proteinExistence type="predicted"/>
<protein>
    <submittedName>
        <fullName evidence="2">Uncharacterized protein</fullName>
    </submittedName>
</protein>
<comment type="caution">
    <text evidence="2">The sequence shown here is derived from an EMBL/GenBank/DDBJ whole genome shotgun (WGS) entry which is preliminary data.</text>
</comment>
<feature type="region of interest" description="Disordered" evidence="1">
    <location>
        <begin position="66"/>
        <end position="94"/>
    </location>
</feature>
<sequence>MRRMRSIRDQVKAQLKRVENKLRRKPVVTSEQKLNARIGTMTMQAQELHDECHRLRGKATGFTTRAETTHAPEVPPPEREPLFDRNREKAPPTQYDTQLRDYGTLVAEWHAFGKELKAFDKRLDKYVDTVEAMKKDHLDPGKPMGKTEHDFDGLNNAIFNLKEQRTELGNAVSEVPLPGAEK</sequence>
<dbReference type="AlphaFoldDB" id="A0AAI8Z1E2"/>
<feature type="compositionally biased region" description="Basic and acidic residues" evidence="1">
    <location>
        <begin position="76"/>
        <end position="90"/>
    </location>
</feature>
<evidence type="ECO:0000256" key="1">
    <source>
        <dbReference type="SAM" id="MobiDB-lite"/>
    </source>
</evidence>
<keyword evidence="3" id="KW-1185">Reference proteome</keyword>
<evidence type="ECO:0000313" key="3">
    <source>
        <dbReference type="Proteomes" id="UP001296104"/>
    </source>
</evidence>
<dbReference type="EMBL" id="CAVMBE010000039">
    <property type="protein sequence ID" value="CAK4030662.1"/>
    <property type="molecule type" value="Genomic_DNA"/>
</dbReference>
<reference evidence="2" key="1">
    <citation type="submission" date="2023-11" db="EMBL/GenBank/DDBJ databases">
        <authorList>
            <person name="Alioto T."/>
            <person name="Alioto T."/>
            <person name="Gomez Garrido J."/>
        </authorList>
    </citation>
    <scope>NUCLEOTIDE SEQUENCE</scope>
</reference>
<evidence type="ECO:0000313" key="2">
    <source>
        <dbReference type="EMBL" id="CAK4030662.1"/>
    </source>
</evidence>
<gene>
    <name evidence="2" type="ORF">LECACI_7A005820</name>
</gene>
<dbReference type="Proteomes" id="UP001296104">
    <property type="component" value="Unassembled WGS sequence"/>
</dbReference>
<organism evidence="2 3">
    <name type="scientific">Lecanosticta acicola</name>
    <dbReference type="NCBI Taxonomy" id="111012"/>
    <lineage>
        <taxon>Eukaryota</taxon>
        <taxon>Fungi</taxon>
        <taxon>Dikarya</taxon>
        <taxon>Ascomycota</taxon>
        <taxon>Pezizomycotina</taxon>
        <taxon>Dothideomycetes</taxon>
        <taxon>Dothideomycetidae</taxon>
        <taxon>Mycosphaerellales</taxon>
        <taxon>Mycosphaerellaceae</taxon>
        <taxon>Lecanosticta</taxon>
    </lineage>
</organism>
<name>A0AAI8Z1E2_9PEZI</name>
<accession>A0AAI8Z1E2</accession>